<dbReference type="PANTHER" id="PTHR35936:SF17">
    <property type="entry name" value="ARGININE-BINDING EXTRACELLULAR PROTEIN ARTP"/>
    <property type="match status" value="1"/>
</dbReference>
<dbReference type="Gene3D" id="3.40.190.10">
    <property type="entry name" value="Periplasmic binding protein-like II"/>
    <property type="match status" value="2"/>
</dbReference>
<protein>
    <submittedName>
        <fullName evidence="3">Extracellular solute-binding protein family 3</fullName>
    </submittedName>
</protein>
<dbReference type="PANTHER" id="PTHR35936">
    <property type="entry name" value="MEMBRANE-BOUND LYTIC MUREIN TRANSGLYCOSYLASE F"/>
    <property type="match status" value="1"/>
</dbReference>
<organism evidence="3 4">
    <name type="scientific">Mesorhizobium plurifarium</name>
    <dbReference type="NCBI Taxonomy" id="69974"/>
    <lineage>
        <taxon>Bacteria</taxon>
        <taxon>Pseudomonadati</taxon>
        <taxon>Pseudomonadota</taxon>
        <taxon>Alphaproteobacteria</taxon>
        <taxon>Hyphomicrobiales</taxon>
        <taxon>Phyllobacteriaceae</taxon>
        <taxon>Mesorhizobium</taxon>
    </lineage>
</organism>
<dbReference type="SMART" id="SM00062">
    <property type="entry name" value="PBPb"/>
    <property type="match status" value="1"/>
</dbReference>
<evidence type="ECO:0000256" key="1">
    <source>
        <dbReference type="ARBA" id="ARBA00022729"/>
    </source>
</evidence>
<feature type="domain" description="Solute-binding protein family 3/N-terminal" evidence="2">
    <location>
        <begin position="43"/>
        <end position="280"/>
    </location>
</feature>
<dbReference type="InterPro" id="IPR022448">
    <property type="entry name" value="Quinoprotein_dehydrogenase"/>
</dbReference>
<reference evidence="3 4" key="1">
    <citation type="submission" date="2014-08" db="EMBL/GenBank/DDBJ databases">
        <authorList>
            <person name="Moulin Lionel"/>
        </authorList>
    </citation>
    <scope>NUCLEOTIDE SEQUENCE [LARGE SCALE GENOMIC DNA]</scope>
</reference>
<dbReference type="NCBIfam" id="TIGR03871">
    <property type="entry name" value="ABC_peri_MoxJ_2"/>
    <property type="match status" value="1"/>
</dbReference>
<evidence type="ECO:0000259" key="2">
    <source>
        <dbReference type="SMART" id="SM00062"/>
    </source>
</evidence>
<evidence type="ECO:0000313" key="3">
    <source>
        <dbReference type="EMBL" id="CDX56104.1"/>
    </source>
</evidence>
<dbReference type="Proteomes" id="UP000046122">
    <property type="component" value="Unassembled WGS sequence"/>
</dbReference>
<dbReference type="EMBL" id="CCNE01000016">
    <property type="protein sequence ID" value="CDX56104.1"/>
    <property type="molecule type" value="Genomic_DNA"/>
</dbReference>
<name>A0A090G4B9_MESPL</name>
<evidence type="ECO:0000313" key="4">
    <source>
        <dbReference type="Proteomes" id="UP000046122"/>
    </source>
</evidence>
<keyword evidence="1" id="KW-0732">Signal</keyword>
<gene>
    <name evidence="3" type="ORF">MPL3365_230037</name>
</gene>
<sequence length="289" mass="31414">MCSVCPDVFGLIHSAARKLFPRVALSIAALALLLLPATAGARELRVCADPNNLPFSNAAGQGFENRIAQIIADDLGAKLTYTWWAQRRGFVRNALKAGLCDLVPGTPANLEMLRTTRPYYRSSYVFVARQDSPDVTSFNDPRLRELRIGVQLIGDDGANSPPVQALGRRGIVGHLIGYPVYGDYSVPNPPARIIEAVASGEIDLAVVWGPLAGYFAQKQKVPLRITPVTPRIDGPQLPLMYDISMGVRREDDALRSDVNSALARHKSEIDAVLAQYGVPRLDMAGSLVR</sequence>
<proteinExistence type="predicted"/>
<dbReference type="Pfam" id="PF00497">
    <property type="entry name" value="SBP_bac_3"/>
    <property type="match status" value="1"/>
</dbReference>
<dbReference type="InterPro" id="IPR001638">
    <property type="entry name" value="Solute-binding_3/MltF_N"/>
</dbReference>
<dbReference type="AlphaFoldDB" id="A0A090G4B9"/>
<dbReference type="SUPFAM" id="SSF53850">
    <property type="entry name" value="Periplasmic binding protein-like II"/>
    <property type="match status" value="1"/>
</dbReference>
<accession>A0A090G4B9</accession>